<reference evidence="17 18" key="4">
    <citation type="journal article" date="2018" name="Proc. Natl. Acad. Sci. U.S.A.">
        <title>Nonmutational mechanism of inheritance in the Archaeon Sulfolobus solfataricus.</title>
        <authorList>
            <person name="Payne S."/>
            <person name="McCarthy S."/>
            <person name="Johnson T."/>
            <person name="North E."/>
            <person name="Blum P."/>
        </authorList>
    </citation>
    <scope>NUCLEOTIDE SEQUENCE [LARGE SCALE GENOMIC DNA]</scope>
    <source>
        <strain evidence="5 17">SARC-H</strain>
        <strain evidence="6 21">SARC-I</strain>
        <strain evidence="8 22">SARC-N</strain>
        <strain evidence="9 23">SARC-O</strain>
        <strain evidence="10 18">SUL120</strain>
        <strain evidence="4 19">SULG</strain>
        <strain evidence="7 20">SULM</strain>
    </source>
</reference>
<proteinExistence type="predicted"/>
<dbReference type="RefSeq" id="WP_009990265.1">
    <property type="nucleotide sequence ID" value="NZ_CP011055.2"/>
</dbReference>
<dbReference type="AlphaFoldDB" id="A0A0E3JWH5"/>
<dbReference type="PATRIC" id="fig|2287.6.peg.575"/>
<evidence type="ECO:0000313" key="16">
    <source>
        <dbReference type="Proteomes" id="UP000076770"/>
    </source>
</evidence>
<reference evidence="13 14" key="1">
    <citation type="journal article" date="2015" name="Genome Announc.">
        <title>Complete Genome Sequence of Sulfolobus solfataricus Strain 98/2 and Evolved Derivatives.</title>
        <authorList>
            <person name="McCarthy S."/>
            <person name="Gradnigo J."/>
            <person name="Johnson T."/>
            <person name="Payne S."/>
            <person name="Lipzen A."/>
            <person name="Martin J."/>
            <person name="Schackwitz W."/>
            <person name="Moriyama E."/>
            <person name="Blum P."/>
        </authorList>
    </citation>
    <scope>NUCLEOTIDE SEQUENCE [LARGE SCALE GENOMIC DNA]</scope>
    <source>
        <strain evidence="13">98/2 SULC</strain>
        <strain evidence="1">SARC-B</strain>
        <strain evidence="2">SARC-C</strain>
        <strain evidence="3 15">SULA</strain>
        <strain evidence="14">SULB</strain>
    </source>
</reference>
<evidence type="ECO:0000313" key="20">
    <source>
        <dbReference type="Proteomes" id="UP000273443"/>
    </source>
</evidence>
<evidence type="ECO:0000313" key="14">
    <source>
        <dbReference type="Proteomes" id="UP000033085"/>
    </source>
</evidence>
<dbReference type="EMBL" id="CP011057">
    <property type="protein sequence ID" value="AKA78341.1"/>
    <property type="molecule type" value="Genomic_DNA"/>
</dbReference>
<dbReference type="Proteomes" id="UP000267993">
    <property type="component" value="Chromosome"/>
</dbReference>
<dbReference type="EMBL" id="CP011055">
    <property type="protein sequence ID" value="AKA72949.1"/>
    <property type="molecule type" value="Genomic_DNA"/>
</dbReference>
<evidence type="ECO:0000313" key="5">
    <source>
        <dbReference type="EMBL" id="AZF70080.1"/>
    </source>
</evidence>
<dbReference type="OMA" id="APYLRFY"/>
<dbReference type="Proteomes" id="UP000269431">
    <property type="component" value="Chromosome"/>
</dbReference>
<evidence type="ECO:0000313" key="7">
    <source>
        <dbReference type="EMBL" id="AZF75322.1"/>
    </source>
</evidence>
<dbReference type="EMBL" id="CP011056">
    <property type="protein sequence ID" value="AKA75648.1"/>
    <property type="molecule type" value="Genomic_DNA"/>
</dbReference>
<dbReference type="Proteomes" id="UP000275843">
    <property type="component" value="Chromosome"/>
</dbReference>
<dbReference type="KEGG" id="ssol:SULB_0552"/>
<evidence type="ECO:0000313" key="12">
    <source>
        <dbReference type="EMBL" id="SAI86425.1"/>
    </source>
</evidence>
<dbReference type="EMBL" id="CP033237">
    <property type="protein sequence ID" value="AZF72700.1"/>
    <property type="molecule type" value="Genomic_DNA"/>
</dbReference>
<reference evidence="2" key="5">
    <citation type="submission" date="2018-10" db="EMBL/GenBank/DDBJ databases">
        <authorList>
            <person name="McCarthy S."/>
            <person name="Gradnigo J."/>
            <person name="Johnson T."/>
            <person name="Payne S."/>
            <person name="Lipzen A."/>
            <person name="Schackwitz W."/>
            <person name="Martin J."/>
            <person name="Moriyama E."/>
            <person name="Blum P."/>
        </authorList>
    </citation>
    <scope>NUCLEOTIDE SEQUENCE</scope>
    <source>
        <strain evidence="1">SARC-B</strain>
        <strain evidence="2">SARC-C</strain>
        <strain evidence="3">SULA</strain>
    </source>
</reference>
<dbReference type="Proteomes" id="UP000278715">
    <property type="component" value="Chromosome"/>
</dbReference>
<dbReference type="EMBL" id="CP033235">
    <property type="protein sequence ID" value="AZF67460.1"/>
    <property type="molecule type" value="Genomic_DNA"/>
</dbReference>
<dbReference type="Proteomes" id="UP000282269">
    <property type="component" value="Chromosome"/>
</dbReference>
<dbReference type="Proteomes" id="UP000076770">
    <property type="component" value="Chromosome i"/>
</dbReference>
<dbReference type="KEGG" id="ssoa:SULA_0550"/>
<dbReference type="Proteomes" id="UP000594632">
    <property type="component" value="Chromosome"/>
</dbReference>
<dbReference type="EMBL" id="CP033238">
    <property type="protein sequence ID" value="AZF75322.1"/>
    <property type="molecule type" value="Genomic_DNA"/>
</dbReference>
<evidence type="ECO:0000313" key="6">
    <source>
        <dbReference type="EMBL" id="AZF72700.1"/>
    </source>
</evidence>
<dbReference type="Proteomes" id="UP000273443">
    <property type="component" value="Chromosome"/>
</dbReference>
<dbReference type="GeneID" id="1452777"/>
<reference evidence="16" key="3">
    <citation type="submission" date="2016-04" db="EMBL/GenBank/DDBJ databases">
        <authorList>
            <person name="Shah S.A."/>
            <person name="Garrett R.A."/>
        </authorList>
    </citation>
    <scope>NUCLEOTIDE SEQUENCE [LARGE SCALE GENOMIC DNA]</scope>
    <source>
        <strain evidence="16">ATCC 35091 / DSM 1616 / JCM 8930 / NBRC 15331 / P1</strain>
    </source>
</reference>
<evidence type="ECO:0000313" key="13">
    <source>
        <dbReference type="Proteomes" id="UP000033057"/>
    </source>
</evidence>
<reference evidence="11 24" key="6">
    <citation type="journal article" date="2020" name="Nat. Commun.">
        <title>The structures of two archaeal type IV pili illuminate evolutionary relationships.</title>
        <authorList>
            <person name="Wang F."/>
            <person name="Baquero D.P."/>
            <person name="Su Z."/>
            <person name="Beltran L.C."/>
            <person name="Prangishvili D."/>
            <person name="Krupovic M."/>
            <person name="Egelman E.H."/>
        </authorList>
    </citation>
    <scope>NUCLEOTIDE SEQUENCE [LARGE SCALE GENOMIC DNA]</scope>
    <source>
        <strain evidence="11 24">POZ149</strain>
    </source>
</reference>
<evidence type="ECO:0000313" key="8">
    <source>
        <dbReference type="EMBL" id="AZF77931.1"/>
    </source>
</evidence>
<dbReference type="Proteomes" id="UP000033106">
    <property type="component" value="Chromosome"/>
</dbReference>
<evidence type="ECO:0000313" key="23">
    <source>
        <dbReference type="Proteomes" id="UP000282269"/>
    </source>
</evidence>
<dbReference type="Proteomes" id="UP000033085">
    <property type="component" value="Chromosome"/>
</dbReference>
<dbReference type="Proteomes" id="UP000033057">
    <property type="component" value="Chromosome"/>
</dbReference>
<dbReference type="EMBL" id="CP050869">
    <property type="protein sequence ID" value="QPG49947.1"/>
    <property type="molecule type" value="Genomic_DNA"/>
</dbReference>
<organism evidence="2 13">
    <name type="scientific">Saccharolobus solfataricus</name>
    <name type="common">Sulfolobus solfataricus</name>
    <dbReference type="NCBI Taxonomy" id="2287"/>
    <lineage>
        <taxon>Archaea</taxon>
        <taxon>Thermoproteota</taxon>
        <taxon>Thermoprotei</taxon>
        <taxon>Sulfolobales</taxon>
        <taxon>Sulfolobaceae</taxon>
        <taxon>Saccharolobus</taxon>
    </lineage>
</organism>
<name>A0A0E3JWH5_SACSO</name>
<evidence type="ECO:0000313" key="21">
    <source>
        <dbReference type="Proteomes" id="UP000275843"/>
    </source>
</evidence>
<dbReference type="OrthoDB" id="38459at2157"/>
<evidence type="ECO:0000313" key="3">
    <source>
        <dbReference type="EMBL" id="AKA78341.1"/>
    </source>
</evidence>
<evidence type="ECO:0000313" key="24">
    <source>
        <dbReference type="Proteomes" id="UP000594632"/>
    </source>
</evidence>
<dbReference type="KEGG" id="ssof:SULC_0550"/>
<evidence type="ECO:0000313" key="4">
    <source>
        <dbReference type="EMBL" id="AZF67460.1"/>
    </source>
</evidence>
<evidence type="ECO:0000313" key="2">
    <source>
        <dbReference type="EMBL" id="AKA75648.1"/>
    </source>
</evidence>
<gene>
    <name evidence="11" type="ORF">HFC64_09055</name>
    <name evidence="12" type="ORF">SSOP1_2871</name>
    <name evidence="3" type="ORF">SULA_0550</name>
    <name evidence="1" type="ORF">SULB_0552</name>
    <name evidence="2" type="ORF">SULC_0550</name>
    <name evidence="4" type="ORF">SULG_02820</name>
    <name evidence="5" type="ORF">SULH_02820</name>
    <name evidence="6" type="ORF">SULI_02820</name>
    <name evidence="7" type="ORF">SULM_02820</name>
    <name evidence="8" type="ORF">SULN_02820</name>
    <name evidence="9" type="ORF">SULO_02830</name>
    <name evidence="10" type="ORF">SULZ_02865</name>
</gene>
<dbReference type="EMBL" id="CP033240">
    <property type="protein sequence ID" value="AZF80537.1"/>
    <property type="molecule type" value="Genomic_DNA"/>
</dbReference>
<dbReference type="Proteomes" id="UP000273194">
    <property type="component" value="Chromosome"/>
</dbReference>
<dbReference type="EMBL" id="CP033241">
    <property type="protein sequence ID" value="AZF83145.1"/>
    <property type="molecule type" value="Genomic_DNA"/>
</dbReference>
<reference evidence="12" key="2">
    <citation type="submission" date="2016-04" db="EMBL/GenBank/DDBJ databases">
        <authorList>
            <person name="Evans L.H."/>
            <person name="Alamgir A."/>
            <person name="Owens N."/>
            <person name="Weber N.D."/>
            <person name="Virtaneva K."/>
            <person name="Barbian K."/>
            <person name="Babar A."/>
            <person name="Rosenke K."/>
        </authorList>
    </citation>
    <scope>NUCLEOTIDE SEQUENCE</scope>
    <source>
        <strain evidence="12">P1</strain>
    </source>
</reference>
<evidence type="ECO:0000313" key="22">
    <source>
        <dbReference type="Proteomes" id="UP000278715"/>
    </source>
</evidence>
<evidence type="ECO:0000313" key="18">
    <source>
        <dbReference type="Proteomes" id="UP000269431"/>
    </source>
</evidence>
<accession>A0A0E3JWH5</accession>
<dbReference type="EMBL" id="LT549890">
    <property type="protein sequence ID" value="SAI86425.1"/>
    <property type="molecule type" value="Genomic_DNA"/>
</dbReference>
<evidence type="ECO:0000313" key="1">
    <source>
        <dbReference type="EMBL" id="AKA72949.1"/>
    </source>
</evidence>
<dbReference type="EMBL" id="CP033236">
    <property type="protein sequence ID" value="AZF70080.1"/>
    <property type="molecule type" value="Genomic_DNA"/>
</dbReference>
<evidence type="ECO:0000313" key="9">
    <source>
        <dbReference type="EMBL" id="AZF80537.1"/>
    </source>
</evidence>
<sequence length="269" mass="30447">MPYAEEMEVKASRSQLLSFFIDPVRFAGILGHLMIVNIFDKAESKFVTMGSLKKPENKFKVLYLIGDPESRLITFSGIMEGPTLTFNTITYKGEGDNGKLTWRIDLILTELGKLTRMKVAADVKQSYGFLDRVRIGDFDFATHLVKEHVIPFVKFYFKPSILEETPVLNEVFRFRGSVEEVILKLREVIVNIKQGGIIILGDDYNIITSIVNGEVSHAQINNMDVPGSEVFAYLLKASGNVELIAYDISLDDLIFKNLKRRLEEVKAKS</sequence>
<evidence type="ECO:0000313" key="17">
    <source>
        <dbReference type="Proteomes" id="UP000267993"/>
    </source>
</evidence>
<protein>
    <submittedName>
        <fullName evidence="2">Uncharacterized protein</fullName>
    </submittedName>
</protein>
<dbReference type="GeneID" id="44128491"/>
<evidence type="ECO:0000313" key="10">
    <source>
        <dbReference type="EMBL" id="AZF83145.1"/>
    </source>
</evidence>
<evidence type="ECO:0000313" key="11">
    <source>
        <dbReference type="EMBL" id="QPG49947.1"/>
    </source>
</evidence>
<evidence type="ECO:0000313" key="19">
    <source>
        <dbReference type="Proteomes" id="UP000273194"/>
    </source>
</evidence>
<dbReference type="EMBL" id="CP033239">
    <property type="protein sequence ID" value="AZF77931.1"/>
    <property type="molecule type" value="Genomic_DNA"/>
</dbReference>
<evidence type="ECO:0000313" key="15">
    <source>
        <dbReference type="Proteomes" id="UP000033106"/>
    </source>
</evidence>